<dbReference type="HOGENOM" id="CLU_3089852_0_0_1"/>
<dbReference type="EnsemblMetazoa" id="tetur31g01120.1">
    <property type="protein sequence ID" value="tetur31g01120.1"/>
    <property type="gene ID" value="tetur31g01120"/>
</dbReference>
<dbReference type="Proteomes" id="UP000015104">
    <property type="component" value="Unassembled WGS sequence"/>
</dbReference>
<reference evidence="1" key="2">
    <citation type="submission" date="2015-06" db="UniProtKB">
        <authorList>
            <consortium name="EnsemblMetazoa"/>
        </authorList>
    </citation>
    <scope>IDENTIFICATION</scope>
</reference>
<evidence type="ECO:0000313" key="2">
    <source>
        <dbReference type="Proteomes" id="UP000015104"/>
    </source>
</evidence>
<dbReference type="EMBL" id="CAEY01000891">
    <property type="status" value="NOT_ANNOTATED_CDS"/>
    <property type="molecule type" value="Genomic_DNA"/>
</dbReference>
<sequence length="52" mass="5972">MKNHPVLIIKQEKIILKTKPVIGKNLIPRIQTQKTAEQTLVLERLNDVSIQV</sequence>
<name>T1L1B2_TETUR</name>
<proteinExistence type="predicted"/>
<dbReference type="AlphaFoldDB" id="T1L1B2"/>
<reference evidence="2" key="1">
    <citation type="submission" date="2011-08" db="EMBL/GenBank/DDBJ databases">
        <authorList>
            <person name="Rombauts S."/>
        </authorList>
    </citation>
    <scope>NUCLEOTIDE SEQUENCE</scope>
    <source>
        <strain evidence="2">London</strain>
    </source>
</reference>
<organism evidence="1 2">
    <name type="scientific">Tetranychus urticae</name>
    <name type="common">Two-spotted spider mite</name>
    <dbReference type="NCBI Taxonomy" id="32264"/>
    <lineage>
        <taxon>Eukaryota</taxon>
        <taxon>Metazoa</taxon>
        <taxon>Ecdysozoa</taxon>
        <taxon>Arthropoda</taxon>
        <taxon>Chelicerata</taxon>
        <taxon>Arachnida</taxon>
        <taxon>Acari</taxon>
        <taxon>Acariformes</taxon>
        <taxon>Trombidiformes</taxon>
        <taxon>Prostigmata</taxon>
        <taxon>Eleutherengona</taxon>
        <taxon>Raphignathae</taxon>
        <taxon>Tetranychoidea</taxon>
        <taxon>Tetranychidae</taxon>
        <taxon>Tetranychus</taxon>
    </lineage>
</organism>
<evidence type="ECO:0000313" key="1">
    <source>
        <dbReference type="EnsemblMetazoa" id="tetur31g01120.1"/>
    </source>
</evidence>
<protein>
    <submittedName>
        <fullName evidence="1">Uncharacterized protein</fullName>
    </submittedName>
</protein>
<accession>T1L1B2</accession>
<keyword evidence="2" id="KW-1185">Reference proteome</keyword>